<feature type="region of interest" description="Disordered" evidence="1">
    <location>
        <begin position="383"/>
        <end position="411"/>
    </location>
</feature>
<geneLocation type="plasmid" evidence="2 3">
    <name>p319</name>
</geneLocation>
<name>A0AAN0SHZ4_9VIBR</name>
<protein>
    <submittedName>
        <fullName evidence="2">Uncharacterized protein</fullName>
    </submittedName>
</protein>
<sequence>MKHYQDTETGEIWTFENHVDLSSYKNRNVPKTLVENVKDKPSEDFYWHNADWVHTRDLPDDYKEPISSVPIYNPAWVTFLFPVGTLVWPDEKPHLDISLDQVNSNCYQGSMFQELATTIKLSNSDLPALITYDGSLALPMCSEFPDASVALNTINNIEGAMFLGGIILSPTSHKTIECGSLSEVGQKVHSSIVSTHNRFRTNSAALSERIVLCHLNYINVSDLEYSYSVGMQVLNCINNLSPNFLVKGHNALVAWDLSDALSNLWISVEQLTSYLWESKITSSKNVLDNSISIDYSRLKRQNQDGKVSKRHALLQKAGYISKLDFDVLDNARKKRNKLAHEGSLPEFEVVESLWFTLISLLEEHSKVSLQRLRQYTSSGHGKFNRHFPPGFSEETNLTRATFPEWPKEERN</sequence>
<keyword evidence="3" id="KW-1185">Reference proteome</keyword>
<organism evidence="2 3">
    <name type="scientific">Vibrio coralliilyticus</name>
    <dbReference type="NCBI Taxonomy" id="190893"/>
    <lineage>
        <taxon>Bacteria</taxon>
        <taxon>Pseudomonadati</taxon>
        <taxon>Pseudomonadota</taxon>
        <taxon>Gammaproteobacteria</taxon>
        <taxon>Vibrionales</taxon>
        <taxon>Vibrionaceae</taxon>
        <taxon>Vibrio</taxon>
    </lineage>
</organism>
<reference evidence="2 3" key="1">
    <citation type="submission" date="2014-10" db="EMBL/GenBank/DDBJ databases">
        <title>The Complete Genome Sequence for the Shellfish Pathogen Vibrio coralliilyticus RE98 Isolated from a Shellfish Hatchery.</title>
        <authorList>
            <person name="Richards G.P."/>
            <person name="Bono J.L."/>
            <person name="Watson M.A."/>
            <person name="Needleman D.S."/>
        </authorList>
    </citation>
    <scope>NUCLEOTIDE SEQUENCE [LARGE SCALE GENOMIC DNA]</scope>
    <source>
        <strain evidence="2 3">RE98</strain>
        <plasmid evidence="2 3">p319</plasmid>
    </source>
</reference>
<accession>A0AAN0SHZ4</accession>
<dbReference type="EMBL" id="CP009620">
    <property type="protein sequence ID" value="AIW22929.1"/>
    <property type="molecule type" value="Genomic_DNA"/>
</dbReference>
<keyword evidence="2" id="KW-0614">Plasmid</keyword>
<evidence type="ECO:0000256" key="1">
    <source>
        <dbReference type="SAM" id="MobiDB-lite"/>
    </source>
</evidence>
<dbReference type="Proteomes" id="UP000030081">
    <property type="component" value="Plasmid p319"/>
</dbReference>
<evidence type="ECO:0000313" key="2">
    <source>
        <dbReference type="EMBL" id="AIW22929.1"/>
    </source>
</evidence>
<gene>
    <name evidence="2" type="ORF">IX92_28270</name>
</gene>
<dbReference type="AlphaFoldDB" id="A0AAN0SHZ4"/>
<dbReference type="RefSeq" id="WP_043011868.1">
    <property type="nucleotide sequence ID" value="NZ_CP009620.1"/>
</dbReference>
<proteinExistence type="predicted"/>
<evidence type="ECO:0000313" key="3">
    <source>
        <dbReference type="Proteomes" id="UP000030081"/>
    </source>
</evidence>
<dbReference type="KEGG" id="vcy:IX92_28270"/>